<evidence type="ECO:0000256" key="2">
    <source>
        <dbReference type="ARBA" id="ARBA00023015"/>
    </source>
</evidence>
<dbReference type="Pfam" id="PF03466">
    <property type="entry name" value="LysR_substrate"/>
    <property type="match status" value="1"/>
</dbReference>
<sequence>MQSMQLGWLRTFVYVYRRGSFTRAARELGLSQPAVTQQIRALETKLGRQLFERMPEGARPTPAAETLIREVESPIDTLGLVTDRITSCSRAVPDRPVLLGGPNELLTTRVLPAVSELVRGGVRLWCGFGLADALLQELSDGRFDLVLSTKRPRSRAFSAIALFDEEFVLLASPGLRDEIPLDRMVDEGPAVLEKYPVIAYAESLPIVRRYWRSVFDATPGTAPAVVVPDLRGVLAAVRASAGISVLPTYLCGDELARGEVVPLLEPEIPPINTIYLTTRAGGRHQPHVQLVHGQLLLKAPLWG</sequence>
<name>A0ABU2SF60_9ACTN</name>
<dbReference type="Pfam" id="PF00126">
    <property type="entry name" value="HTH_1"/>
    <property type="match status" value="1"/>
</dbReference>
<protein>
    <submittedName>
        <fullName evidence="6">LysR family transcriptional regulator</fullName>
    </submittedName>
</protein>
<gene>
    <name evidence="6" type="ORF">RM609_00670</name>
</gene>
<dbReference type="PANTHER" id="PTHR30126:SF39">
    <property type="entry name" value="HTH-TYPE TRANSCRIPTIONAL REGULATOR CYSL"/>
    <property type="match status" value="1"/>
</dbReference>
<dbReference type="SUPFAM" id="SSF46785">
    <property type="entry name" value="Winged helix' DNA-binding domain"/>
    <property type="match status" value="1"/>
</dbReference>
<evidence type="ECO:0000259" key="5">
    <source>
        <dbReference type="PROSITE" id="PS50931"/>
    </source>
</evidence>
<proteinExistence type="inferred from homology"/>
<comment type="caution">
    <text evidence="6">The sequence shown here is derived from an EMBL/GenBank/DDBJ whole genome shotgun (WGS) entry which is preliminary data.</text>
</comment>
<dbReference type="EMBL" id="JAVRFI010000001">
    <property type="protein sequence ID" value="MDT0447621.1"/>
    <property type="molecule type" value="Genomic_DNA"/>
</dbReference>
<dbReference type="CDD" id="cd05466">
    <property type="entry name" value="PBP2_LTTR_substrate"/>
    <property type="match status" value="1"/>
</dbReference>
<feature type="domain" description="HTH lysR-type" evidence="5">
    <location>
        <begin position="4"/>
        <end position="61"/>
    </location>
</feature>
<evidence type="ECO:0000256" key="1">
    <source>
        <dbReference type="ARBA" id="ARBA00009437"/>
    </source>
</evidence>
<evidence type="ECO:0000313" key="7">
    <source>
        <dbReference type="Proteomes" id="UP001180531"/>
    </source>
</evidence>
<dbReference type="InterPro" id="IPR000847">
    <property type="entry name" value="LysR_HTH_N"/>
</dbReference>
<dbReference type="InterPro" id="IPR036390">
    <property type="entry name" value="WH_DNA-bd_sf"/>
</dbReference>
<keyword evidence="4" id="KW-0804">Transcription</keyword>
<dbReference type="InterPro" id="IPR005119">
    <property type="entry name" value="LysR_subst-bd"/>
</dbReference>
<evidence type="ECO:0000256" key="3">
    <source>
        <dbReference type="ARBA" id="ARBA00023125"/>
    </source>
</evidence>
<keyword evidence="2" id="KW-0805">Transcription regulation</keyword>
<dbReference type="InterPro" id="IPR036388">
    <property type="entry name" value="WH-like_DNA-bd_sf"/>
</dbReference>
<comment type="similarity">
    <text evidence="1">Belongs to the LysR transcriptional regulatory family.</text>
</comment>
<keyword evidence="3" id="KW-0238">DNA-binding</keyword>
<dbReference type="Proteomes" id="UP001180531">
    <property type="component" value="Unassembled WGS sequence"/>
</dbReference>
<dbReference type="PROSITE" id="PS50931">
    <property type="entry name" value="HTH_LYSR"/>
    <property type="match status" value="1"/>
</dbReference>
<reference evidence="6" key="1">
    <citation type="submission" date="2024-05" db="EMBL/GenBank/DDBJ databases">
        <title>30 novel species of actinomycetes from the DSMZ collection.</title>
        <authorList>
            <person name="Nouioui I."/>
        </authorList>
    </citation>
    <scope>NUCLEOTIDE SEQUENCE</scope>
    <source>
        <strain evidence="6">DSM 40473</strain>
    </source>
</reference>
<evidence type="ECO:0000313" key="6">
    <source>
        <dbReference type="EMBL" id="MDT0447621.1"/>
    </source>
</evidence>
<dbReference type="PRINTS" id="PR00039">
    <property type="entry name" value="HTHLYSR"/>
</dbReference>
<organism evidence="6 7">
    <name type="scientific">Streptomyces hesseae</name>
    <dbReference type="NCBI Taxonomy" id="3075519"/>
    <lineage>
        <taxon>Bacteria</taxon>
        <taxon>Bacillati</taxon>
        <taxon>Actinomycetota</taxon>
        <taxon>Actinomycetes</taxon>
        <taxon>Kitasatosporales</taxon>
        <taxon>Streptomycetaceae</taxon>
        <taxon>Streptomyces</taxon>
    </lineage>
</organism>
<dbReference type="PANTHER" id="PTHR30126">
    <property type="entry name" value="HTH-TYPE TRANSCRIPTIONAL REGULATOR"/>
    <property type="match status" value="1"/>
</dbReference>
<dbReference type="SUPFAM" id="SSF53850">
    <property type="entry name" value="Periplasmic binding protein-like II"/>
    <property type="match status" value="1"/>
</dbReference>
<dbReference type="RefSeq" id="WP_311606947.1">
    <property type="nucleotide sequence ID" value="NZ_JAVRFI010000001.1"/>
</dbReference>
<dbReference type="Gene3D" id="3.40.190.290">
    <property type="match status" value="1"/>
</dbReference>
<accession>A0ABU2SF60</accession>
<evidence type="ECO:0000256" key="4">
    <source>
        <dbReference type="ARBA" id="ARBA00023163"/>
    </source>
</evidence>
<dbReference type="Gene3D" id="1.10.10.10">
    <property type="entry name" value="Winged helix-like DNA-binding domain superfamily/Winged helix DNA-binding domain"/>
    <property type="match status" value="1"/>
</dbReference>
<keyword evidence="7" id="KW-1185">Reference proteome</keyword>